<dbReference type="Proteomes" id="UP000194565">
    <property type="component" value="Unassembled WGS sequence"/>
</dbReference>
<evidence type="ECO:0000313" key="4">
    <source>
        <dbReference type="Proteomes" id="UP000194565"/>
    </source>
</evidence>
<dbReference type="EMBL" id="JOMM01000020">
    <property type="protein sequence ID" value="OUI86282.1"/>
    <property type="molecule type" value="Genomic_DNA"/>
</dbReference>
<comment type="caution">
    <text evidence="2">The sequence shown here is derived from an EMBL/GenBank/DDBJ whole genome shotgun (WGS) entry which is preliminary data.</text>
</comment>
<dbReference type="RefSeq" id="WP_045541929.1">
    <property type="nucleotide sequence ID" value="NZ_BJVR01000003.1"/>
</dbReference>
<evidence type="ECO:0000313" key="5">
    <source>
        <dbReference type="Proteomes" id="UP000321800"/>
    </source>
</evidence>
<dbReference type="InterPro" id="IPR021270">
    <property type="entry name" value="DUF2849"/>
</dbReference>
<reference evidence="3 4" key="1">
    <citation type="submission" date="2014-06" db="EMBL/GenBank/DDBJ databases">
        <authorList>
            <person name="Ju J."/>
            <person name="Zhang J."/>
        </authorList>
    </citation>
    <scope>NUCLEOTIDE SEQUENCE [LARGE SCALE GENOMIC DNA]</scope>
    <source>
        <strain evidence="3">DmW_042</strain>
    </source>
</reference>
<reference evidence="2 5" key="2">
    <citation type="submission" date="2019-07" db="EMBL/GenBank/DDBJ databases">
        <title>Whole genome shotgun sequence of Acetobacter tropicalis NBRC 16470.</title>
        <authorList>
            <person name="Hosoyama A."/>
            <person name="Uohara A."/>
            <person name="Ohji S."/>
            <person name="Ichikawa N."/>
        </authorList>
    </citation>
    <scope>NUCLEOTIDE SEQUENCE [LARGE SCALE GENOMIC DNA]</scope>
    <source>
        <strain evidence="2 5">NBRC 16470</strain>
    </source>
</reference>
<dbReference type="AlphaFoldDB" id="A0A0C9LQD4"/>
<dbReference type="Proteomes" id="UP000321800">
    <property type="component" value="Unassembled WGS sequence"/>
</dbReference>
<dbReference type="EMBL" id="BJVR01000003">
    <property type="protein sequence ID" value="GEL49482.1"/>
    <property type="molecule type" value="Genomic_DNA"/>
</dbReference>
<name>A0A0C9LQD4_9PROT</name>
<evidence type="ECO:0000313" key="3">
    <source>
        <dbReference type="EMBL" id="OUI86282.1"/>
    </source>
</evidence>
<gene>
    <name evidence="2" type="ORF">ATR01nite_05570</name>
    <name evidence="3" type="ORF">HC62_05415</name>
</gene>
<proteinExistence type="predicted"/>
<dbReference type="Pfam" id="PF11011">
    <property type="entry name" value="DUF2849"/>
    <property type="match status" value="1"/>
</dbReference>
<feature type="region of interest" description="Disordered" evidence="1">
    <location>
        <begin position="93"/>
        <end position="114"/>
    </location>
</feature>
<evidence type="ECO:0000256" key="1">
    <source>
        <dbReference type="SAM" id="MobiDB-lite"/>
    </source>
</evidence>
<protein>
    <recommendedName>
        <fullName evidence="6">DUF2849 domain-containing protein</fullName>
    </recommendedName>
</protein>
<evidence type="ECO:0000313" key="2">
    <source>
        <dbReference type="EMBL" id="GEL49482.1"/>
    </source>
</evidence>
<evidence type="ECO:0008006" key="6">
    <source>
        <dbReference type="Google" id="ProtNLM"/>
    </source>
</evidence>
<accession>A0A0C9LQD4</accession>
<organism evidence="2 5">
    <name type="scientific">Acetobacter tropicalis</name>
    <dbReference type="NCBI Taxonomy" id="104102"/>
    <lineage>
        <taxon>Bacteria</taxon>
        <taxon>Pseudomonadati</taxon>
        <taxon>Pseudomonadota</taxon>
        <taxon>Alphaproteobacteria</taxon>
        <taxon>Acetobacterales</taxon>
        <taxon>Acetobacteraceae</taxon>
        <taxon>Acetobacter</taxon>
    </lineage>
</organism>
<sequence length="114" mass="12492">MDRRNNRRDAEGSSVITANRLLDGRIVWLAADGQWSPHIRNARVYSNVEIEDALKEQTASAQDNELVGVYGVQVSLSPTGPVPVTSRECIRAGGPSVHPDFTPEWQERPAVSPA</sequence>